<organism evidence="1 2">
    <name type="scientific">Goodea atripinnis</name>
    <dbReference type="NCBI Taxonomy" id="208336"/>
    <lineage>
        <taxon>Eukaryota</taxon>
        <taxon>Metazoa</taxon>
        <taxon>Chordata</taxon>
        <taxon>Craniata</taxon>
        <taxon>Vertebrata</taxon>
        <taxon>Euteleostomi</taxon>
        <taxon>Actinopterygii</taxon>
        <taxon>Neopterygii</taxon>
        <taxon>Teleostei</taxon>
        <taxon>Neoteleostei</taxon>
        <taxon>Acanthomorphata</taxon>
        <taxon>Ovalentaria</taxon>
        <taxon>Atherinomorphae</taxon>
        <taxon>Cyprinodontiformes</taxon>
        <taxon>Goodeidae</taxon>
        <taxon>Goodea</taxon>
    </lineage>
</organism>
<keyword evidence="2" id="KW-1185">Reference proteome</keyword>
<dbReference type="EMBL" id="JAHRIO010002330">
    <property type="protein sequence ID" value="MEQ2159415.1"/>
    <property type="molecule type" value="Genomic_DNA"/>
</dbReference>
<accession>A0ABV0MK24</accession>
<reference evidence="1 2" key="1">
    <citation type="submission" date="2021-06" db="EMBL/GenBank/DDBJ databases">
        <authorList>
            <person name="Palmer J.M."/>
        </authorList>
    </citation>
    <scope>NUCLEOTIDE SEQUENCE [LARGE SCALE GENOMIC DNA]</scope>
    <source>
        <strain evidence="1 2">GA_2019</strain>
        <tissue evidence="1">Muscle</tissue>
    </source>
</reference>
<gene>
    <name evidence="1" type="ORF">GOODEAATRI_022600</name>
</gene>
<name>A0ABV0MK24_9TELE</name>
<comment type="caution">
    <text evidence="1">The sequence shown here is derived from an EMBL/GenBank/DDBJ whole genome shotgun (WGS) entry which is preliminary data.</text>
</comment>
<proteinExistence type="predicted"/>
<evidence type="ECO:0000313" key="2">
    <source>
        <dbReference type="Proteomes" id="UP001476798"/>
    </source>
</evidence>
<sequence>MESTLQVRIVTGEMYRFYCDERELWSTSLVQHSIDTGEVKPIYDILAHGDSFNAAVKALCRVLERIRGPGWSGILTSKSKAEWRYCVNRRELLAVVLALCHLGEVVYQVQLPRQGRRVALHCDHLATCKGYVVPWGPGVEEYVSGSSAGPAVRILPGFPELGPKLGSPYGGVFRVVLCSLRHCRIMLCFPLVRVGVVPPVAEERGSLPICSVRRGCGLQKLKIKYSQLQQSHLVR</sequence>
<protein>
    <submittedName>
        <fullName evidence="1">Uncharacterized protein</fullName>
    </submittedName>
</protein>
<evidence type="ECO:0000313" key="1">
    <source>
        <dbReference type="EMBL" id="MEQ2159415.1"/>
    </source>
</evidence>
<dbReference type="Proteomes" id="UP001476798">
    <property type="component" value="Unassembled WGS sequence"/>
</dbReference>